<dbReference type="STRING" id="1182545.A0A072PQP4"/>
<dbReference type="SUPFAM" id="SSF48264">
    <property type="entry name" value="Cytochrome P450"/>
    <property type="match status" value="1"/>
</dbReference>
<dbReference type="HOGENOM" id="CLU_001570_14_2_1"/>
<evidence type="ECO:0000313" key="4">
    <source>
        <dbReference type="Proteomes" id="UP000027920"/>
    </source>
</evidence>
<dbReference type="RefSeq" id="XP_013264248.1">
    <property type="nucleotide sequence ID" value="XM_013408794.1"/>
</dbReference>
<dbReference type="PRINTS" id="PR00463">
    <property type="entry name" value="EP450I"/>
</dbReference>
<dbReference type="Pfam" id="PF00067">
    <property type="entry name" value="p450"/>
    <property type="match status" value="1"/>
</dbReference>
<name>A0A072PQP4_9EURO</name>
<evidence type="ECO:0008006" key="5">
    <source>
        <dbReference type="Google" id="ProtNLM"/>
    </source>
</evidence>
<dbReference type="Gene3D" id="1.10.630.10">
    <property type="entry name" value="Cytochrome P450"/>
    <property type="match status" value="1"/>
</dbReference>
<dbReference type="GO" id="GO:0020037">
    <property type="term" value="F:heme binding"/>
    <property type="evidence" value="ECO:0007669"/>
    <property type="project" value="InterPro"/>
</dbReference>
<dbReference type="PANTHER" id="PTHR24305:SF96">
    <property type="entry name" value="CYTOCHROME P450 MONOOXYGENASE STCB-RELATED"/>
    <property type="match status" value="1"/>
</dbReference>
<dbReference type="InterPro" id="IPR002401">
    <property type="entry name" value="Cyt_P450_E_grp-I"/>
</dbReference>
<dbReference type="Proteomes" id="UP000027920">
    <property type="component" value="Unassembled WGS sequence"/>
</dbReference>
<reference evidence="3 4" key="1">
    <citation type="submission" date="2013-03" db="EMBL/GenBank/DDBJ databases">
        <title>The Genome Sequence of Exophiala aquamarina CBS 119918.</title>
        <authorList>
            <consortium name="The Broad Institute Genomics Platform"/>
            <person name="Cuomo C."/>
            <person name="de Hoog S."/>
            <person name="Gorbushina A."/>
            <person name="Walker B."/>
            <person name="Young S.K."/>
            <person name="Zeng Q."/>
            <person name="Gargeya S."/>
            <person name="Fitzgerald M."/>
            <person name="Haas B."/>
            <person name="Abouelleil A."/>
            <person name="Allen A.W."/>
            <person name="Alvarado L."/>
            <person name="Arachchi H.M."/>
            <person name="Berlin A.M."/>
            <person name="Chapman S.B."/>
            <person name="Gainer-Dewar J."/>
            <person name="Goldberg J."/>
            <person name="Griggs A."/>
            <person name="Gujja S."/>
            <person name="Hansen M."/>
            <person name="Howarth C."/>
            <person name="Imamovic A."/>
            <person name="Ireland A."/>
            <person name="Larimer J."/>
            <person name="McCowan C."/>
            <person name="Murphy C."/>
            <person name="Pearson M."/>
            <person name="Poon T.W."/>
            <person name="Priest M."/>
            <person name="Roberts A."/>
            <person name="Saif S."/>
            <person name="Shea T."/>
            <person name="Sisk P."/>
            <person name="Sykes S."/>
            <person name="Wortman J."/>
            <person name="Nusbaum C."/>
            <person name="Birren B."/>
        </authorList>
    </citation>
    <scope>NUCLEOTIDE SEQUENCE [LARGE SCALE GENOMIC DNA]</scope>
    <source>
        <strain evidence="3 4">CBS 119918</strain>
    </source>
</reference>
<evidence type="ECO:0000313" key="3">
    <source>
        <dbReference type="EMBL" id="KEF61658.1"/>
    </source>
</evidence>
<keyword evidence="2" id="KW-0560">Oxidoreductase</keyword>
<dbReference type="PANTHER" id="PTHR24305">
    <property type="entry name" value="CYTOCHROME P450"/>
    <property type="match status" value="1"/>
</dbReference>
<keyword evidence="4" id="KW-1185">Reference proteome</keyword>
<evidence type="ECO:0000256" key="1">
    <source>
        <dbReference type="ARBA" id="ARBA00010617"/>
    </source>
</evidence>
<proteinExistence type="inferred from homology"/>
<dbReference type="EMBL" id="AMGV01000002">
    <property type="protein sequence ID" value="KEF61658.1"/>
    <property type="molecule type" value="Genomic_DNA"/>
</dbReference>
<gene>
    <name evidence="3" type="ORF">A1O9_03226</name>
</gene>
<accession>A0A072PQP4</accession>
<dbReference type="GO" id="GO:0005506">
    <property type="term" value="F:iron ion binding"/>
    <property type="evidence" value="ECO:0007669"/>
    <property type="project" value="InterPro"/>
</dbReference>
<dbReference type="AlphaFoldDB" id="A0A072PQP4"/>
<comment type="similarity">
    <text evidence="1">Belongs to the cytochrome P450 family.</text>
</comment>
<comment type="caution">
    <text evidence="3">The sequence shown here is derived from an EMBL/GenBank/DDBJ whole genome shotgun (WGS) entry which is preliminary data.</text>
</comment>
<dbReference type="GO" id="GO:0004497">
    <property type="term" value="F:monooxygenase activity"/>
    <property type="evidence" value="ECO:0007669"/>
    <property type="project" value="InterPro"/>
</dbReference>
<sequence length="286" mass="31206">MTDVSDHAARRRLLARPFSRSSLLSNFQEMVADRARLAVSKMRDEASNGPCDIMKWWTLMTTDVIARVAFGEASCLLEAGQKSQYINDLERVTLVWGLQGEVPWLYPIMRLLAPGFIRECDKSLQNVINYGLSAASKAGKGTSLARHNIISGLIDASRAEGTRLTDFSLGSQASALIVAGSGTTAVTLTYAVWAVLQHPAVRSKLEEEVAGLPDSFDDTVLEKLPYLNAVLTETLRLYGSAPGALPRVTPSKGMQINGFYVPPGVVLTTQSYTMHRDPSIFSNPEK</sequence>
<dbReference type="InterPro" id="IPR050121">
    <property type="entry name" value="Cytochrome_P450_monoxygenase"/>
</dbReference>
<dbReference type="InterPro" id="IPR001128">
    <property type="entry name" value="Cyt_P450"/>
</dbReference>
<evidence type="ECO:0000256" key="2">
    <source>
        <dbReference type="ARBA" id="ARBA00023002"/>
    </source>
</evidence>
<dbReference type="VEuPathDB" id="FungiDB:A1O9_03226"/>
<dbReference type="OrthoDB" id="1470350at2759"/>
<protein>
    <recommendedName>
        <fullName evidence="5">Cytochrome P450 oxidoreductase</fullName>
    </recommendedName>
</protein>
<dbReference type="GO" id="GO:0016705">
    <property type="term" value="F:oxidoreductase activity, acting on paired donors, with incorporation or reduction of molecular oxygen"/>
    <property type="evidence" value="ECO:0007669"/>
    <property type="project" value="InterPro"/>
</dbReference>
<dbReference type="GeneID" id="25278164"/>
<dbReference type="InterPro" id="IPR036396">
    <property type="entry name" value="Cyt_P450_sf"/>
</dbReference>
<organism evidence="3 4">
    <name type="scientific">Exophiala aquamarina CBS 119918</name>
    <dbReference type="NCBI Taxonomy" id="1182545"/>
    <lineage>
        <taxon>Eukaryota</taxon>
        <taxon>Fungi</taxon>
        <taxon>Dikarya</taxon>
        <taxon>Ascomycota</taxon>
        <taxon>Pezizomycotina</taxon>
        <taxon>Eurotiomycetes</taxon>
        <taxon>Chaetothyriomycetidae</taxon>
        <taxon>Chaetothyriales</taxon>
        <taxon>Herpotrichiellaceae</taxon>
        <taxon>Exophiala</taxon>
    </lineage>
</organism>